<sequence>MKQHTKFIAAKPKHGPAGTALFQYIAKFAQALVPFVVAQGVVQLFKIIQVDHDKSITGAVLVFFHPLKSTAQCGAVINAGQLVSQQPQLHLVALNLFLNAGGYFSALKPNYNNAGHVKSKQHTERNQKIGTCKPVYKRVAHFRVPANVQIRHNF</sequence>
<name>A0A645A3B2_9ZZZZ</name>
<protein>
    <submittedName>
        <fullName evidence="1">Uncharacterized protein</fullName>
    </submittedName>
</protein>
<dbReference type="AlphaFoldDB" id="A0A645A3B2"/>
<reference evidence="1" key="1">
    <citation type="submission" date="2019-08" db="EMBL/GenBank/DDBJ databases">
        <authorList>
            <person name="Kucharzyk K."/>
            <person name="Murdoch R.W."/>
            <person name="Higgins S."/>
            <person name="Loffler F."/>
        </authorList>
    </citation>
    <scope>NUCLEOTIDE SEQUENCE</scope>
</reference>
<evidence type="ECO:0000313" key="1">
    <source>
        <dbReference type="EMBL" id="MPM47567.1"/>
    </source>
</evidence>
<comment type="caution">
    <text evidence="1">The sequence shown here is derived from an EMBL/GenBank/DDBJ whole genome shotgun (WGS) entry which is preliminary data.</text>
</comment>
<dbReference type="EMBL" id="VSSQ01011729">
    <property type="protein sequence ID" value="MPM47567.1"/>
    <property type="molecule type" value="Genomic_DNA"/>
</dbReference>
<proteinExistence type="predicted"/>
<gene>
    <name evidence="1" type="ORF">SDC9_94278</name>
</gene>
<accession>A0A645A3B2</accession>
<organism evidence="1">
    <name type="scientific">bioreactor metagenome</name>
    <dbReference type="NCBI Taxonomy" id="1076179"/>
    <lineage>
        <taxon>unclassified sequences</taxon>
        <taxon>metagenomes</taxon>
        <taxon>ecological metagenomes</taxon>
    </lineage>
</organism>